<evidence type="ECO:0000313" key="1">
    <source>
        <dbReference type="EMBL" id="ACE05387.1"/>
    </source>
</evidence>
<dbReference type="OrthoDB" id="9801026at2"/>
<dbReference type="Pfam" id="PF05015">
    <property type="entry name" value="HigB-like_toxin"/>
    <property type="match status" value="1"/>
</dbReference>
<protein>
    <submittedName>
        <fullName evidence="1">Plasmid maintenance system killer</fullName>
    </submittedName>
</protein>
<dbReference type="InterPro" id="IPR035093">
    <property type="entry name" value="RelE/ParE_toxin_dom_sf"/>
</dbReference>
<dbReference type="SUPFAM" id="SSF143011">
    <property type="entry name" value="RelE-like"/>
    <property type="match status" value="1"/>
</dbReference>
<gene>
    <name evidence="1" type="ordered locus">Cphamn1_2493</name>
</gene>
<accession>B3EQ89</accession>
<proteinExistence type="predicted"/>
<name>B3EQ89_CHLPB</name>
<dbReference type="EMBL" id="CP001101">
    <property type="protein sequence ID" value="ACE05387.1"/>
    <property type="molecule type" value="Genomic_DNA"/>
</dbReference>
<dbReference type="Gene3D" id="3.30.2310.20">
    <property type="entry name" value="RelE-like"/>
    <property type="match status" value="1"/>
</dbReference>
<dbReference type="eggNOG" id="COG3549">
    <property type="taxonomic scope" value="Bacteria"/>
</dbReference>
<dbReference type="STRING" id="331678.Cphamn1_2493"/>
<organism evidence="1">
    <name type="scientific">Chlorobium phaeobacteroides (strain BS1)</name>
    <dbReference type="NCBI Taxonomy" id="331678"/>
    <lineage>
        <taxon>Bacteria</taxon>
        <taxon>Pseudomonadati</taxon>
        <taxon>Chlorobiota</taxon>
        <taxon>Chlorobiia</taxon>
        <taxon>Chlorobiales</taxon>
        <taxon>Chlorobiaceae</taxon>
        <taxon>Chlorobium/Pelodictyon group</taxon>
        <taxon>Chlorobium</taxon>
    </lineage>
</organism>
<dbReference type="InterPro" id="IPR007711">
    <property type="entry name" value="HigB-1"/>
</dbReference>
<reference evidence="1" key="1">
    <citation type="submission" date="2008-06" db="EMBL/GenBank/DDBJ databases">
        <title>Complete sequence of Chlorobium phaeobacteroides BS1.</title>
        <authorList>
            <consortium name="US DOE Joint Genome Institute"/>
            <person name="Lucas S."/>
            <person name="Copeland A."/>
            <person name="Lapidus A."/>
            <person name="Glavina del Rio T."/>
            <person name="Dalin E."/>
            <person name="Tice H."/>
            <person name="Bruce D."/>
            <person name="Goodwin L."/>
            <person name="Pitluck S."/>
            <person name="Schmutz J."/>
            <person name="Larimer F."/>
            <person name="Land M."/>
            <person name="Hauser L."/>
            <person name="Kyrpides N."/>
            <person name="Ovchinnikova G."/>
            <person name="Li T."/>
            <person name="Liu Z."/>
            <person name="Zhao F."/>
            <person name="Overmann J."/>
            <person name="Bryant D.A."/>
            <person name="Richardson P."/>
        </authorList>
    </citation>
    <scope>NUCLEOTIDE SEQUENCE [LARGE SCALE GENOMIC DNA]</scope>
    <source>
        <strain evidence="1">BS1</strain>
    </source>
</reference>
<sequence>MNISFGDKNLKKYANDDRLASRKLGTKRAKVFKQRLDDLRAAETLEDVRHLPGHYHELKENRKGQWSCDLDQPYRMIFIPHEDPIPANADGQYLWIEIRGLDVIEITNYHKEK</sequence>
<dbReference type="AlphaFoldDB" id="B3EQ89"/>
<dbReference type="HOGENOM" id="CLU_164011_0_0_10"/>
<dbReference type="KEGG" id="cpb:Cphamn1_2493"/>